<sequence>MSKDAVTFRMTPEKRGRLDDVATALGQDRSQAIDQAIDAYLDFHEWQIRKIREGLADADAGRFLSDGEMDRIWQRFDHSE</sequence>
<dbReference type="PANTHER" id="PTHR40688">
    <property type="match status" value="1"/>
</dbReference>
<dbReference type="InterPro" id="IPR010985">
    <property type="entry name" value="Ribbon_hlx_hlx"/>
</dbReference>
<dbReference type="EMBL" id="JAZHOF010000003">
    <property type="protein sequence ID" value="MEJ8571683.1"/>
    <property type="molecule type" value="Genomic_DNA"/>
</dbReference>
<reference evidence="1 2" key="1">
    <citation type="submission" date="2024-02" db="EMBL/GenBank/DDBJ databases">
        <title>Genome analysis and characterization of Microbaculum marinisediminis sp. nov., isolated from marine sediment.</title>
        <authorList>
            <person name="Du Z.-J."/>
            <person name="Ye Y.-Q."/>
            <person name="Zhang Z.-R."/>
            <person name="Yuan S.-M."/>
            <person name="Zhang X.-Y."/>
        </authorList>
    </citation>
    <scope>NUCLEOTIDE SEQUENCE [LARGE SCALE GENOMIC DNA]</scope>
    <source>
        <strain evidence="1 2">SDUM1044001</strain>
    </source>
</reference>
<evidence type="ECO:0000313" key="1">
    <source>
        <dbReference type="EMBL" id="MEJ8571683.1"/>
    </source>
</evidence>
<name>A0AAW9RUF3_9HYPH</name>
<protein>
    <recommendedName>
        <fullName evidence="3">CopG family transcriptional regulator</fullName>
    </recommendedName>
</protein>
<gene>
    <name evidence="1" type="ORF">V3328_09385</name>
</gene>
<keyword evidence="2" id="KW-1185">Reference proteome</keyword>
<dbReference type="GO" id="GO:0006355">
    <property type="term" value="P:regulation of DNA-templated transcription"/>
    <property type="evidence" value="ECO:0007669"/>
    <property type="project" value="InterPro"/>
</dbReference>
<dbReference type="RefSeq" id="WP_340329378.1">
    <property type="nucleotide sequence ID" value="NZ_JAZHOF010000003.1"/>
</dbReference>
<dbReference type="InterPro" id="IPR052991">
    <property type="entry name" value="Non-func_TypeII_TA_Antitoxin"/>
</dbReference>
<organism evidence="1 2">
    <name type="scientific">Microbaculum marinum</name>
    <dbReference type="NCBI Taxonomy" id="1764581"/>
    <lineage>
        <taxon>Bacteria</taxon>
        <taxon>Pseudomonadati</taxon>
        <taxon>Pseudomonadota</taxon>
        <taxon>Alphaproteobacteria</taxon>
        <taxon>Hyphomicrobiales</taxon>
        <taxon>Tepidamorphaceae</taxon>
        <taxon>Microbaculum</taxon>
    </lineage>
</organism>
<dbReference type="SUPFAM" id="SSF47598">
    <property type="entry name" value="Ribbon-helix-helix"/>
    <property type="match status" value="1"/>
</dbReference>
<evidence type="ECO:0000313" key="2">
    <source>
        <dbReference type="Proteomes" id="UP001378188"/>
    </source>
</evidence>
<dbReference type="AlphaFoldDB" id="A0AAW9RUF3"/>
<proteinExistence type="predicted"/>
<comment type="caution">
    <text evidence="1">The sequence shown here is derived from an EMBL/GenBank/DDBJ whole genome shotgun (WGS) entry which is preliminary data.</text>
</comment>
<dbReference type="Proteomes" id="UP001378188">
    <property type="component" value="Unassembled WGS sequence"/>
</dbReference>
<accession>A0AAW9RUF3</accession>
<dbReference type="PANTHER" id="PTHR40688:SF2">
    <property type="entry name" value="RIBBON-HELIX-HELIX PROTEIN COPG DOMAIN-CONTAINING PROTEIN"/>
    <property type="match status" value="1"/>
</dbReference>
<evidence type="ECO:0008006" key="3">
    <source>
        <dbReference type="Google" id="ProtNLM"/>
    </source>
</evidence>